<dbReference type="EMBL" id="LATL02000187">
    <property type="protein sequence ID" value="KMW70393.1"/>
    <property type="molecule type" value="Genomic_DNA"/>
</dbReference>
<name>A0A0J9EVS2_9CYAN</name>
<dbReference type="InterPro" id="IPR027417">
    <property type="entry name" value="P-loop_NTPase"/>
</dbReference>
<comment type="caution">
    <text evidence="3">The sequence shown here is derived from an EMBL/GenBank/DDBJ whole genome shotgun (WGS) entry which is preliminary data.</text>
</comment>
<organism evidence="3 4">
    <name type="scientific">Limnoraphis robusta CS-951</name>
    <dbReference type="NCBI Taxonomy" id="1637645"/>
    <lineage>
        <taxon>Bacteria</taxon>
        <taxon>Bacillati</taxon>
        <taxon>Cyanobacteriota</taxon>
        <taxon>Cyanophyceae</taxon>
        <taxon>Oscillatoriophycideae</taxon>
        <taxon>Oscillatoriales</taxon>
        <taxon>Sirenicapillariaceae</taxon>
        <taxon>Limnoraphis</taxon>
    </lineage>
</organism>
<proteinExistence type="predicted"/>
<feature type="domain" description="NB-ARC" evidence="1">
    <location>
        <begin position="157"/>
        <end position="251"/>
    </location>
</feature>
<sequence length="468" mass="53816">MTTEELLHWADDIVFTKTGKHLDSVEMAILEGTWQGLKYEEIGKSCYRSKSHVKNIASELWKTLSDLLGEDINKMNVRSILERKAVSNIYNYGESLEIVSSYINSPINIYGEKMRYSEDTRQRSQSPSETSPTQNQSTIINLIDAPELTTFYDRTSELTTLKQWILEDHTRLITIYGLSGIGKSAIALKLIQEIHSEFDYIIWKSLNNLPTLSRLQTELKEFFSQSQLQPLSTVIDYFRNSRCLVILDDMQDIFKTGELAGQYLAEYKDYGTFFKQTVRTPHHSCIILISWEKPREIATLEAENRPIKTLHLKGLGEEATEILREKGLTDEQQWLDLITRYQGHPVWLNLIASTILEVFNGRVSEFLEDKNDIFIGELSPSLEVKLERLSQLEKQVISSLADQQQPLNISQQLTDGKLSKTDLLQAIQSLVRRGLVEKISEGERSLFILNSIFQQYIKSLSNPRHDKT</sequence>
<evidence type="ECO:0000259" key="2">
    <source>
        <dbReference type="Pfam" id="PF26355"/>
    </source>
</evidence>
<dbReference type="Pfam" id="PF26355">
    <property type="entry name" value="HTH_VMAP-M9"/>
    <property type="match status" value="1"/>
</dbReference>
<dbReference type="InterPro" id="IPR058651">
    <property type="entry name" value="HTH_VMAP-M9"/>
</dbReference>
<evidence type="ECO:0000313" key="3">
    <source>
        <dbReference type="EMBL" id="KMW70393.1"/>
    </source>
</evidence>
<dbReference type="Proteomes" id="UP000033607">
    <property type="component" value="Unassembled WGS sequence"/>
</dbReference>
<dbReference type="OrthoDB" id="581379at2"/>
<accession>A0A0J9EVS2</accession>
<dbReference type="RefSeq" id="WP_049559812.1">
    <property type="nucleotide sequence ID" value="NZ_LATL02000187.1"/>
</dbReference>
<evidence type="ECO:0000313" key="4">
    <source>
        <dbReference type="Proteomes" id="UP000033607"/>
    </source>
</evidence>
<reference evidence="3 4" key="1">
    <citation type="submission" date="2015-06" db="EMBL/GenBank/DDBJ databases">
        <title>Draft genome assembly of filamentous brackish cyanobacterium Limnoraphis robusta strain CS-951.</title>
        <authorList>
            <person name="Willis A."/>
            <person name="Parks M."/>
            <person name="Burford M.A."/>
        </authorList>
    </citation>
    <scope>NUCLEOTIDE SEQUENCE [LARGE SCALE GENOMIC DNA]</scope>
    <source>
        <strain evidence="3 4">CS-951</strain>
    </source>
</reference>
<dbReference type="PRINTS" id="PR00364">
    <property type="entry name" value="DISEASERSIST"/>
</dbReference>
<dbReference type="PATRIC" id="fig|1637645.4.peg.3758"/>
<dbReference type="AlphaFoldDB" id="A0A0J9EVS2"/>
<dbReference type="InterPro" id="IPR002182">
    <property type="entry name" value="NB-ARC"/>
</dbReference>
<dbReference type="GO" id="GO:0043531">
    <property type="term" value="F:ADP binding"/>
    <property type="evidence" value="ECO:0007669"/>
    <property type="project" value="InterPro"/>
</dbReference>
<feature type="domain" description="vWA-MoxR associated protein N-terminal HTH" evidence="2">
    <location>
        <begin position="1"/>
        <end position="83"/>
    </location>
</feature>
<dbReference type="SUPFAM" id="SSF52540">
    <property type="entry name" value="P-loop containing nucleoside triphosphate hydrolases"/>
    <property type="match status" value="1"/>
</dbReference>
<protein>
    <submittedName>
        <fullName evidence="3">Uncharacterized protein</fullName>
    </submittedName>
</protein>
<dbReference type="Pfam" id="PF00931">
    <property type="entry name" value="NB-ARC"/>
    <property type="match status" value="1"/>
</dbReference>
<dbReference type="Gene3D" id="3.40.50.300">
    <property type="entry name" value="P-loop containing nucleotide triphosphate hydrolases"/>
    <property type="match status" value="1"/>
</dbReference>
<gene>
    <name evidence="3" type="ORF">WN50_35705</name>
</gene>
<evidence type="ECO:0000259" key="1">
    <source>
        <dbReference type="Pfam" id="PF00931"/>
    </source>
</evidence>